<feature type="transmembrane region" description="Helical" evidence="1">
    <location>
        <begin position="12"/>
        <end position="30"/>
    </location>
</feature>
<protein>
    <submittedName>
        <fullName evidence="2">Uncharacterized protein</fullName>
    </submittedName>
</protein>
<proteinExistence type="predicted"/>
<keyword evidence="1" id="KW-0812">Transmembrane</keyword>
<name>A0A8S5UBB9_9CAUD</name>
<accession>A0A8S5UBB9</accession>
<sequence>MKQLLKLLDVKSLVTLAMTGAMIALLFAPVDVNQDAVTLFCTAYGAIITYFFTKKTEGGTKNE</sequence>
<keyword evidence="1" id="KW-0472">Membrane</keyword>
<organism evidence="2">
    <name type="scientific">Siphoviridae sp. ct8Cp41</name>
    <dbReference type="NCBI Taxonomy" id="2825358"/>
    <lineage>
        <taxon>Viruses</taxon>
        <taxon>Duplodnaviria</taxon>
        <taxon>Heunggongvirae</taxon>
        <taxon>Uroviricota</taxon>
        <taxon>Caudoviricetes</taxon>
    </lineage>
</organism>
<dbReference type="EMBL" id="BK016059">
    <property type="protein sequence ID" value="DAF91690.1"/>
    <property type="molecule type" value="Genomic_DNA"/>
</dbReference>
<evidence type="ECO:0000256" key="1">
    <source>
        <dbReference type="SAM" id="Phobius"/>
    </source>
</evidence>
<feature type="transmembrane region" description="Helical" evidence="1">
    <location>
        <begin position="36"/>
        <end position="53"/>
    </location>
</feature>
<keyword evidence="1" id="KW-1133">Transmembrane helix</keyword>
<evidence type="ECO:0000313" key="2">
    <source>
        <dbReference type="EMBL" id="DAF91690.1"/>
    </source>
</evidence>
<reference evidence="2" key="1">
    <citation type="journal article" date="2021" name="Proc. Natl. Acad. Sci. U.S.A.">
        <title>A Catalog of Tens of Thousands of Viruses from Human Metagenomes Reveals Hidden Associations with Chronic Diseases.</title>
        <authorList>
            <person name="Tisza M.J."/>
            <person name="Buck C.B."/>
        </authorList>
    </citation>
    <scope>NUCLEOTIDE SEQUENCE</scope>
    <source>
        <strain evidence="2">Ct8Cp41</strain>
    </source>
</reference>